<dbReference type="PIRSF" id="PIRSF037984">
    <property type="entry name" value="Met_synth_TM0269_prd"/>
    <property type="match status" value="1"/>
</dbReference>
<evidence type="ECO:0000313" key="2">
    <source>
        <dbReference type="Proteomes" id="UP000824111"/>
    </source>
</evidence>
<gene>
    <name evidence="1" type="ORF">IAB04_08300</name>
</gene>
<proteinExistence type="predicted"/>
<dbReference type="InterPro" id="IPR037010">
    <property type="entry name" value="VitB12-dep_Met_synth_activ_sf"/>
</dbReference>
<dbReference type="Proteomes" id="UP000824111">
    <property type="component" value="Unassembled WGS sequence"/>
</dbReference>
<dbReference type="InterPro" id="IPR017342">
    <property type="entry name" value="S-AdoMet-dep_Met_synth_prd"/>
</dbReference>
<sequence length="216" mass="23152">MIDALDKSEICRYLGYKKGVPPDPRTDALIDACSRAILADSAPKYIYKELPIAIEEDCVRLAGSEAALRGAAIRGHLKGCRSCVLMAVTLGIGADRSIKQSQLRSMAEAVVKDACATAAIEAAADWAEAEINRAVGPCNFRFSPGYGDFPLSFQQELLGLLDAEKQLGLHVNAANLLIPTKSVTAVLGVTNEKITAPPKCARCENRERCAYCKHGS</sequence>
<dbReference type="EMBL" id="DVND01000209">
    <property type="protein sequence ID" value="HIU49356.1"/>
    <property type="molecule type" value="Genomic_DNA"/>
</dbReference>
<protein>
    <recommendedName>
        <fullName evidence="3">Vitamin B12 dependent methionine synthase activation subunit</fullName>
    </recommendedName>
</protein>
<name>A0A9D1S730_9FIRM</name>
<dbReference type="AlphaFoldDB" id="A0A9D1S730"/>
<organism evidence="1 2">
    <name type="scientific">Candidatus Avimonoglobus intestinipullorum</name>
    <dbReference type="NCBI Taxonomy" id="2840699"/>
    <lineage>
        <taxon>Bacteria</taxon>
        <taxon>Bacillati</taxon>
        <taxon>Bacillota</taxon>
        <taxon>Clostridia</taxon>
        <taxon>Eubacteriales</taxon>
        <taxon>Candidatus Avimonoglobus</taxon>
    </lineage>
</organism>
<dbReference type="Gene3D" id="3.40.109.40">
    <property type="match status" value="1"/>
</dbReference>
<accession>A0A9D1S730</accession>
<evidence type="ECO:0000313" key="1">
    <source>
        <dbReference type="EMBL" id="HIU49356.1"/>
    </source>
</evidence>
<reference evidence="1" key="2">
    <citation type="journal article" date="2021" name="PeerJ">
        <title>Extensive microbial diversity within the chicken gut microbiome revealed by metagenomics and culture.</title>
        <authorList>
            <person name="Gilroy R."/>
            <person name="Ravi A."/>
            <person name="Getino M."/>
            <person name="Pursley I."/>
            <person name="Horton D.L."/>
            <person name="Alikhan N.F."/>
            <person name="Baker D."/>
            <person name="Gharbi K."/>
            <person name="Hall N."/>
            <person name="Watson M."/>
            <person name="Adriaenssens E.M."/>
            <person name="Foster-Nyarko E."/>
            <person name="Jarju S."/>
            <person name="Secka A."/>
            <person name="Antonio M."/>
            <person name="Oren A."/>
            <person name="Chaudhuri R.R."/>
            <person name="La Ragione R."/>
            <person name="Hildebrand F."/>
            <person name="Pallen M.J."/>
        </authorList>
    </citation>
    <scope>NUCLEOTIDE SEQUENCE</scope>
    <source>
        <strain evidence="1">ChiSjej4B22-9803</strain>
    </source>
</reference>
<comment type="caution">
    <text evidence="1">The sequence shown here is derived from an EMBL/GenBank/DDBJ whole genome shotgun (WGS) entry which is preliminary data.</text>
</comment>
<evidence type="ECO:0008006" key="3">
    <source>
        <dbReference type="Google" id="ProtNLM"/>
    </source>
</evidence>
<dbReference type="SUPFAM" id="SSF56507">
    <property type="entry name" value="Methionine synthase activation domain-like"/>
    <property type="match status" value="1"/>
</dbReference>
<reference evidence="1" key="1">
    <citation type="submission" date="2020-10" db="EMBL/GenBank/DDBJ databases">
        <authorList>
            <person name="Gilroy R."/>
        </authorList>
    </citation>
    <scope>NUCLEOTIDE SEQUENCE</scope>
    <source>
        <strain evidence="1">ChiSjej4B22-9803</strain>
    </source>
</reference>
<dbReference type="GO" id="GO:0008705">
    <property type="term" value="F:methionine synthase activity"/>
    <property type="evidence" value="ECO:0007669"/>
    <property type="project" value="InterPro"/>
</dbReference>